<evidence type="ECO:0000313" key="2">
    <source>
        <dbReference type="EMBL" id="PJC30390.1"/>
    </source>
</evidence>
<comment type="caution">
    <text evidence="2">The sequence shown here is derived from an EMBL/GenBank/DDBJ whole genome shotgun (WGS) entry which is preliminary data.</text>
</comment>
<dbReference type="GO" id="GO:0016226">
    <property type="term" value="P:iron-sulfur cluster assembly"/>
    <property type="evidence" value="ECO:0007669"/>
    <property type="project" value="InterPro"/>
</dbReference>
<proteinExistence type="predicted"/>
<name>A0A2M8EX00_9BACT</name>
<dbReference type="PANTHER" id="PTHR43575:SF1">
    <property type="entry name" value="PROTEIN ABCI7, CHLOROPLASTIC"/>
    <property type="match status" value="1"/>
</dbReference>
<sequence length="190" mass="21670">MIFTNLNKTKQDHMTFDKKGETYVVFFHNISGKLTFDITAPNIELYIYGLFTGKNSDEFHIETIQRHTAPGSISDLFIKGVFQDTSKFIYQGLIRLEKDAQQSHSYQKNQNLILSPGVFVDSRPYLEILANDVFCTHGSTTGKLSADQLLYAQTRGLDNDTARDMLVQGFIDEVYDRVKAKVPTFEPLKQ</sequence>
<dbReference type="InterPro" id="IPR055346">
    <property type="entry name" value="Fe-S_cluster_assembly_SufBD"/>
</dbReference>
<accession>A0A2M8EX00</accession>
<dbReference type="InterPro" id="IPR037284">
    <property type="entry name" value="SUF_FeS_clus_asmbl_SufBD_sf"/>
</dbReference>
<dbReference type="PANTHER" id="PTHR43575">
    <property type="entry name" value="PROTEIN ABCI7, CHLOROPLASTIC"/>
    <property type="match status" value="1"/>
</dbReference>
<reference evidence="3" key="1">
    <citation type="submission" date="2017-09" db="EMBL/GenBank/DDBJ databases">
        <title>Depth-based differentiation of microbial function through sediment-hosted aquifers and enrichment of novel symbionts in the deep terrestrial subsurface.</title>
        <authorList>
            <person name="Probst A.J."/>
            <person name="Ladd B."/>
            <person name="Jarett J.K."/>
            <person name="Geller-Mcgrath D.E."/>
            <person name="Sieber C.M.K."/>
            <person name="Emerson J.B."/>
            <person name="Anantharaman K."/>
            <person name="Thomas B.C."/>
            <person name="Malmstrom R."/>
            <person name="Stieglmeier M."/>
            <person name="Klingl A."/>
            <person name="Woyke T."/>
            <person name="Ryan C.M."/>
            <person name="Banfield J.F."/>
        </authorList>
    </citation>
    <scope>NUCLEOTIDE SEQUENCE [LARGE SCALE GENOMIC DNA]</scope>
</reference>
<dbReference type="SUPFAM" id="SSF101960">
    <property type="entry name" value="Stabilizer of iron transporter SufD"/>
    <property type="match status" value="1"/>
</dbReference>
<feature type="domain" description="SUF system FeS cluster assembly SufBD core" evidence="1">
    <location>
        <begin position="34"/>
        <end position="170"/>
    </location>
</feature>
<gene>
    <name evidence="2" type="ORF">CO051_06075</name>
</gene>
<evidence type="ECO:0000313" key="3">
    <source>
        <dbReference type="Proteomes" id="UP000231383"/>
    </source>
</evidence>
<evidence type="ECO:0000259" key="1">
    <source>
        <dbReference type="Pfam" id="PF01458"/>
    </source>
</evidence>
<dbReference type="Pfam" id="PF01458">
    <property type="entry name" value="SUFBD_core"/>
    <property type="match status" value="1"/>
</dbReference>
<dbReference type="EMBL" id="PFSC01000156">
    <property type="protein sequence ID" value="PJC30390.1"/>
    <property type="molecule type" value="Genomic_DNA"/>
</dbReference>
<organism evidence="2 3">
    <name type="scientific">Candidatus Roizmanbacteria bacterium CG_4_9_14_0_2_um_filter_39_13</name>
    <dbReference type="NCBI Taxonomy" id="1974839"/>
    <lineage>
        <taxon>Bacteria</taxon>
        <taxon>Candidatus Roizmaniibacteriota</taxon>
    </lineage>
</organism>
<dbReference type="AlphaFoldDB" id="A0A2M8EX00"/>
<dbReference type="Proteomes" id="UP000231383">
    <property type="component" value="Unassembled WGS sequence"/>
</dbReference>
<dbReference type="InterPro" id="IPR000825">
    <property type="entry name" value="SUF_FeS_clus_asmbl_SufBD_core"/>
</dbReference>
<protein>
    <recommendedName>
        <fullName evidence="1">SUF system FeS cluster assembly SufBD core domain-containing protein</fullName>
    </recommendedName>
</protein>